<evidence type="ECO:0000313" key="3">
    <source>
        <dbReference type="Proteomes" id="UP001164965"/>
    </source>
</evidence>
<dbReference type="RefSeq" id="WP_265381762.1">
    <property type="nucleotide sequence ID" value="NZ_CP110615.1"/>
</dbReference>
<dbReference type="SUPFAM" id="SSF51695">
    <property type="entry name" value="PLC-like phosphodiesterases"/>
    <property type="match status" value="1"/>
</dbReference>
<protein>
    <recommendedName>
        <fullName evidence="4">Integral membrane protein</fullName>
    </recommendedName>
</protein>
<accession>A0ABY6NW87</accession>
<dbReference type="Gene3D" id="3.20.20.190">
    <property type="entry name" value="Phosphatidylinositol (PI) phosphodiesterase"/>
    <property type="match status" value="1"/>
</dbReference>
<feature type="transmembrane region" description="Helical" evidence="1">
    <location>
        <begin position="321"/>
        <end position="341"/>
    </location>
</feature>
<sequence length="704" mass="73330">MGARPVVRRGRRRVVAVLCVLGTVLLALGTVAGVANRQLVDGARFAAHADEVRQDEAVARQVGIAMTEAVVRADPSLSAVRPLIEATAISVVGSPAFTPVVEGAVRQAHAAVTEPGSGALVLRLADVGAVLAGVVATVDPGAAAVLPSDLDVTLARIGDQSFASGTIAAAHRVALLAWLLPVLALACLAGAPWLLGFGARAWRAVARAVAASGGLVLVLAGVGAVAASTTATDSLPGALRAAVLHLLAGLLWGPGAVLLAAGVLLRVLAAADGAVTPTSAWRDWLALRPASQRVQALRAVVLVGVGTVVVLRPSLAVQALAVLAGLAVLLLGLGEGARVVLRLEQRRRTERTRHPRGRPSETARVLTALPLLVVVSLVLVLAVPSSRELPALAEAAGGTACNGFAQLCDRRYDEVAYAGTHNAMSAADEPGWFLAEQPNGLVAQLDAGIRVLLVDSWYGQATTTPGQVTNASDVRALARASDELGAGTVQSALRLRSAIAGTPVGPVEPYLCHAVCDIGATRWETAMAQVHDWMLAHPREVVTIFVEDYVSPDDTAAVFGQAGLLPMVATHQVGQPWPTLGQMIQTDRRLVVLMENEGGGAAHPWLLQGFDQVQDTNYDAATPEQLGCARNRGTDRSQLLLVNNWLNSFENTITDAGRVNAYSSLYPRLETCRRERGMIPNFVAVNYYSQGDVVAVVDALNGVG</sequence>
<evidence type="ECO:0000313" key="2">
    <source>
        <dbReference type="EMBL" id="UZJ23654.1"/>
    </source>
</evidence>
<evidence type="ECO:0000256" key="1">
    <source>
        <dbReference type="SAM" id="Phobius"/>
    </source>
</evidence>
<proteinExistence type="predicted"/>
<evidence type="ECO:0008006" key="4">
    <source>
        <dbReference type="Google" id="ProtNLM"/>
    </source>
</evidence>
<dbReference type="PANTHER" id="PTHR13593:SF140">
    <property type="entry name" value="PLC-LIKE PHOSPHODIESTERASE"/>
    <property type="match status" value="1"/>
</dbReference>
<gene>
    <name evidence="2" type="ORF">RHODO2019_10565</name>
</gene>
<feature type="transmembrane region" description="Helical" evidence="1">
    <location>
        <begin position="251"/>
        <end position="275"/>
    </location>
</feature>
<keyword evidence="1" id="KW-1133">Transmembrane helix</keyword>
<feature type="transmembrane region" description="Helical" evidence="1">
    <location>
        <begin position="362"/>
        <end position="383"/>
    </location>
</feature>
<keyword evidence="1" id="KW-0472">Membrane</keyword>
<reference evidence="2" key="1">
    <citation type="submission" date="2022-10" db="EMBL/GenBank/DDBJ databases">
        <title>Rhodococcus sp.75.</title>
        <authorList>
            <person name="Sun M."/>
        </authorList>
    </citation>
    <scope>NUCLEOTIDE SEQUENCE</scope>
    <source>
        <strain evidence="2">75</strain>
    </source>
</reference>
<dbReference type="PANTHER" id="PTHR13593">
    <property type="match status" value="1"/>
</dbReference>
<keyword evidence="3" id="KW-1185">Reference proteome</keyword>
<feature type="transmembrane region" description="Helical" evidence="1">
    <location>
        <begin position="175"/>
        <end position="196"/>
    </location>
</feature>
<organism evidence="2 3">
    <name type="scientific">Rhodococcus antarcticus</name>
    <dbReference type="NCBI Taxonomy" id="2987751"/>
    <lineage>
        <taxon>Bacteria</taxon>
        <taxon>Bacillati</taxon>
        <taxon>Actinomycetota</taxon>
        <taxon>Actinomycetes</taxon>
        <taxon>Mycobacteriales</taxon>
        <taxon>Nocardiaceae</taxon>
        <taxon>Rhodococcus</taxon>
    </lineage>
</organism>
<feature type="transmembrane region" description="Helical" evidence="1">
    <location>
        <begin position="296"/>
        <end position="315"/>
    </location>
</feature>
<dbReference type="InterPro" id="IPR017946">
    <property type="entry name" value="PLC-like_Pdiesterase_TIM-brl"/>
</dbReference>
<dbReference type="EMBL" id="CP110615">
    <property type="protein sequence ID" value="UZJ23654.1"/>
    <property type="molecule type" value="Genomic_DNA"/>
</dbReference>
<dbReference type="InterPro" id="IPR051057">
    <property type="entry name" value="PI-PLC_domain"/>
</dbReference>
<keyword evidence="1" id="KW-0812">Transmembrane</keyword>
<dbReference type="Pfam" id="PF26146">
    <property type="entry name" value="PI-PLC_X"/>
    <property type="match status" value="1"/>
</dbReference>
<feature type="transmembrane region" description="Helical" evidence="1">
    <location>
        <begin position="208"/>
        <end position="231"/>
    </location>
</feature>
<name>A0ABY6NW87_9NOCA</name>
<dbReference type="Proteomes" id="UP001164965">
    <property type="component" value="Chromosome"/>
</dbReference>